<name>A0A9W6VPZ8_9ACTN</name>
<dbReference type="EMBL" id="BSTJ01000015">
    <property type="protein sequence ID" value="GLY80513.1"/>
    <property type="molecule type" value="Genomic_DNA"/>
</dbReference>
<accession>A0A9W6VPZ8</accession>
<dbReference type="Proteomes" id="UP001165135">
    <property type="component" value="Unassembled WGS sequence"/>
</dbReference>
<dbReference type="AlphaFoldDB" id="A0A9W6VPZ8"/>
<sequence>MGDAYVNMSNELMNVPEAVGKGFGIGLCYRAEGLTAERQCFSLKRSDKRPKFGKCIVGRTVR</sequence>
<organism evidence="1 2">
    <name type="scientific">Actinoallomurus iriomotensis</name>
    <dbReference type="NCBI Taxonomy" id="478107"/>
    <lineage>
        <taxon>Bacteria</taxon>
        <taxon>Bacillati</taxon>
        <taxon>Actinomycetota</taxon>
        <taxon>Actinomycetes</taxon>
        <taxon>Streptosporangiales</taxon>
        <taxon>Thermomonosporaceae</taxon>
        <taxon>Actinoallomurus</taxon>
    </lineage>
</organism>
<comment type="caution">
    <text evidence="1">The sequence shown here is derived from an EMBL/GenBank/DDBJ whole genome shotgun (WGS) entry which is preliminary data.</text>
</comment>
<proteinExistence type="predicted"/>
<evidence type="ECO:0000313" key="1">
    <source>
        <dbReference type="EMBL" id="GLY80513.1"/>
    </source>
</evidence>
<protein>
    <submittedName>
        <fullName evidence="1">Uncharacterized protein</fullName>
    </submittedName>
</protein>
<reference evidence="1" key="1">
    <citation type="submission" date="2023-03" db="EMBL/GenBank/DDBJ databases">
        <title>Actinoallomurus iriomotensis NBRC 103681.</title>
        <authorList>
            <person name="Ichikawa N."/>
            <person name="Sato H."/>
            <person name="Tonouchi N."/>
        </authorList>
    </citation>
    <scope>NUCLEOTIDE SEQUENCE</scope>
    <source>
        <strain evidence="1">NBRC 103681</strain>
    </source>
</reference>
<gene>
    <name evidence="1" type="ORF">Airi01_087800</name>
</gene>
<evidence type="ECO:0000313" key="2">
    <source>
        <dbReference type="Proteomes" id="UP001165135"/>
    </source>
</evidence>